<evidence type="ECO:0000313" key="2">
    <source>
        <dbReference type="WBParaSite" id="nRc.2.0.1.t34630-RA"/>
    </source>
</evidence>
<organism evidence="1 2">
    <name type="scientific">Romanomermis culicivorax</name>
    <name type="common">Nematode worm</name>
    <dbReference type="NCBI Taxonomy" id="13658"/>
    <lineage>
        <taxon>Eukaryota</taxon>
        <taxon>Metazoa</taxon>
        <taxon>Ecdysozoa</taxon>
        <taxon>Nematoda</taxon>
        <taxon>Enoplea</taxon>
        <taxon>Dorylaimia</taxon>
        <taxon>Mermithida</taxon>
        <taxon>Mermithoidea</taxon>
        <taxon>Mermithidae</taxon>
        <taxon>Romanomermis</taxon>
    </lineage>
</organism>
<dbReference type="AlphaFoldDB" id="A0A915K8X5"/>
<reference evidence="2" key="1">
    <citation type="submission" date="2022-11" db="UniProtKB">
        <authorList>
            <consortium name="WormBaseParasite"/>
        </authorList>
    </citation>
    <scope>IDENTIFICATION</scope>
</reference>
<keyword evidence="1" id="KW-1185">Reference proteome</keyword>
<evidence type="ECO:0000313" key="1">
    <source>
        <dbReference type="Proteomes" id="UP000887565"/>
    </source>
</evidence>
<accession>A0A915K8X5</accession>
<name>A0A915K8X5_ROMCU</name>
<sequence>MSTAAKTVRNDGMTLINGRFQDLFHDSSRISDIKVAFFNKVESGINSFDKVSRVCLPCPAFNSNN</sequence>
<protein>
    <submittedName>
        <fullName evidence="2">Uncharacterized protein</fullName>
    </submittedName>
</protein>
<proteinExistence type="predicted"/>
<dbReference type="Proteomes" id="UP000887565">
    <property type="component" value="Unplaced"/>
</dbReference>
<dbReference type="WBParaSite" id="nRc.2.0.1.t34630-RA">
    <property type="protein sequence ID" value="nRc.2.0.1.t34630-RA"/>
    <property type="gene ID" value="nRc.2.0.1.g34630"/>
</dbReference>